<comment type="caution">
    <text evidence="11">The sequence shown here is derived from an EMBL/GenBank/DDBJ whole genome shotgun (WGS) entry which is preliminary data.</text>
</comment>
<dbReference type="SMART" id="SM00490">
    <property type="entry name" value="HELICc"/>
    <property type="match status" value="1"/>
</dbReference>
<dbReference type="InterPro" id="IPR011074">
    <property type="entry name" value="CRAL/TRIO_N_dom"/>
</dbReference>
<protein>
    <recommendedName>
        <fullName evidence="13">CRAL-TRIO domain-containing protein</fullName>
    </recommendedName>
</protein>
<keyword evidence="3" id="KW-0378">Hydrolase</keyword>
<dbReference type="Pfam" id="PF00650">
    <property type="entry name" value="CRAL_TRIO"/>
    <property type="match status" value="1"/>
</dbReference>
<name>A0ABQ7N5Y1_BRACM</name>
<dbReference type="SUPFAM" id="SSF46938">
    <property type="entry name" value="CRAL/TRIO N-terminal domain"/>
    <property type="match status" value="1"/>
</dbReference>
<keyword evidence="12" id="KW-1185">Reference proteome</keyword>
<dbReference type="SMART" id="SM01100">
    <property type="entry name" value="CRAL_TRIO_N"/>
    <property type="match status" value="1"/>
</dbReference>
<dbReference type="SMART" id="SM00487">
    <property type="entry name" value="DEXDc"/>
    <property type="match status" value="1"/>
</dbReference>
<dbReference type="InterPro" id="IPR027417">
    <property type="entry name" value="P-loop_NTPase"/>
</dbReference>
<dbReference type="Gene3D" id="3.40.50.300">
    <property type="entry name" value="P-loop containing nucleotide triphosphate hydrolases"/>
    <property type="match status" value="1"/>
</dbReference>
<dbReference type="CDD" id="cd18007">
    <property type="entry name" value="DEXHc_ATRX-like"/>
    <property type="match status" value="1"/>
</dbReference>
<evidence type="ECO:0000256" key="1">
    <source>
        <dbReference type="ARBA" id="ARBA00004123"/>
    </source>
</evidence>
<reference evidence="11 12" key="1">
    <citation type="submission" date="2021-03" db="EMBL/GenBank/DDBJ databases">
        <authorList>
            <person name="King G.J."/>
            <person name="Bancroft I."/>
            <person name="Baten A."/>
            <person name="Bloomfield J."/>
            <person name="Borpatragohain P."/>
            <person name="He Z."/>
            <person name="Irish N."/>
            <person name="Irwin J."/>
            <person name="Liu K."/>
            <person name="Mauleon R.P."/>
            <person name="Moore J."/>
            <person name="Morris R."/>
            <person name="Ostergaard L."/>
            <person name="Wang B."/>
            <person name="Wells R."/>
        </authorList>
    </citation>
    <scope>NUCLEOTIDE SEQUENCE [LARGE SCALE GENOMIC DNA]</scope>
    <source>
        <strain evidence="11">R-o-18</strain>
        <tissue evidence="11">Leaf</tissue>
    </source>
</reference>
<dbReference type="Pfam" id="PF00176">
    <property type="entry name" value="SNF2-rel_dom"/>
    <property type="match status" value="1"/>
</dbReference>
<dbReference type="CDD" id="cd00170">
    <property type="entry name" value="SEC14"/>
    <property type="match status" value="1"/>
</dbReference>
<evidence type="ECO:0000256" key="4">
    <source>
        <dbReference type="ARBA" id="ARBA00022806"/>
    </source>
</evidence>
<dbReference type="PANTHER" id="PTHR45821">
    <property type="entry name" value="SNF2 DOMAIN-CONTAINING PROTEIN CLASSY 2-RELATED"/>
    <property type="match status" value="1"/>
</dbReference>
<feature type="domain" description="CRAL-TRIO" evidence="8">
    <location>
        <begin position="128"/>
        <end position="302"/>
    </location>
</feature>
<dbReference type="InterPro" id="IPR036273">
    <property type="entry name" value="CRAL/TRIO_N_dom_sf"/>
</dbReference>
<dbReference type="PROSITE" id="PS51192">
    <property type="entry name" value="HELICASE_ATP_BIND_1"/>
    <property type="match status" value="1"/>
</dbReference>
<evidence type="ECO:0008006" key="13">
    <source>
        <dbReference type="Google" id="ProtNLM"/>
    </source>
</evidence>
<comment type="subcellular location">
    <subcellularLocation>
        <location evidence="1">Nucleus</location>
    </subcellularLocation>
</comment>
<evidence type="ECO:0000256" key="3">
    <source>
        <dbReference type="ARBA" id="ARBA00022801"/>
    </source>
</evidence>
<dbReference type="Gene3D" id="3.40.525.10">
    <property type="entry name" value="CRAL-TRIO lipid binding domain"/>
    <property type="match status" value="1"/>
</dbReference>
<dbReference type="CDD" id="cd18793">
    <property type="entry name" value="SF2_C_SNF"/>
    <property type="match status" value="1"/>
</dbReference>
<evidence type="ECO:0000313" key="11">
    <source>
        <dbReference type="EMBL" id="KAG5406328.1"/>
    </source>
</evidence>
<dbReference type="Gene3D" id="1.10.8.20">
    <property type="entry name" value="N-terminal domain of phosphatidylinositol transfer protein sec14p"/>
    <property type="match status" value="1"/>
</dbReference>
<evidence type="ECO:0000256" key="6">
    <source>
        <dbReference type="ARBA" id="ARBA00023242"/>
    </source>
</evidence>
<evidence type="ECO:0000256" key="7">
    <source>
        <dbReference type="SAM" id="Coils"/>
    </source>
</evidence>
<keyword evidence="2" id="KW-0547">Nucleotide-binding</keyword>
<evidence type="ECO:0000259" key="9">
    <source>
        <dbReference type="PROSITE" id="PS51192"/>
    </source>
</evidence>
<dbReference type="InterPro" id="IPR001251">
    <property type="entry name" value="CRAL-TRIO_dom"/>
</dbReference>
<dbReference type="InterPro" id="IPR036865">
    <property type="entry name" value="CRAL-TRIO_dom_sf"/>
</dbReference>
<dbReference type="SUPFAM" id="SSF52540">
    <property type="entry name" value="P-loop containing nucleoside triphosphate hydrolases"/>
    <property type="match status" value="2"/>
</dbReference>
<evidence type="ECO:0000313" key="12">
    <source>
        <dbReference type="Proteomes" id="UP000823674"/>
    </source>
</evidence>
<keyword evidence="6" id="KW-0539">Nucleus</keyword>
<evidence type="ECO:0000259" key="10">
    <source>
        <dbReference type="PROSITE" id="PS51194"/>
    </source>
</evidence>
<dbReference type="InterPro" id="IPR001650">
    <property type="entry name" value="Helicase_C-like"/>
</dbReference>
<evidence type="ECO:0000259" key="8">
    <source>
        <dbReference type="PROSITE" id="PS50191"/>
    </source>
</evidence>
<dbReference type="InterPro" id="IPR044567">
    <property type="entry name" value="CLSY/DRD1"/>
</dbReference>
<feature type="domain" description="Helicase C-terminal" evidence="10">
    <location>
        <begin position="1291"/>
        <end position="1456"/>
    </location>
</feature>
<evidence type="ECO:0000256" key="5">
    <source>
        <dbReference type="ARBA" id="ARBA00022840"/>
    </source>
</evidence>
<keyword evidence="4" id="KW-0347">Helicase</keyword>
<feature type="coiled-coil region" evidence="7">
    <location>
        <begin position="493"/>
        <end position="520"/>
    </location>
</feature>
<dbReference type="Gene3D" id="3.40.50.10810">
    <property type="entry name" value="Tandem AAA-ATPase domain"/>
    <property type="match status" value="1"/>
</dbReference>
<dbReference type="Proteomes" id="UP000823674">
    <property type="component" value="Chromosome A03"/>
</dbReference>
<dbReference type="PROSITE" id="PS50191">
    <property type="entry name" value="CRAL_TRIO"/>
    <property type="match status" value="1"/>
</dbReference>
<dbReference type="PANTHER" id="PTHR45821:SF1">
    <property type="entry name" value="ATP-DEPENDENT HELICASE FAMILY PROTEIN-RELATED"/>
    <property type="match status" value="1"/>
</dbReference>
<dbReference type="EMBL" id="JADBGQ010000003">
    <property type="protein sequence ID" value="KAG5406328.1"/>
    <property type="molecule type" value="Genomic_DNA"/>
</dbReference>
<dbReference type="Pfam" id="PF03765">
    <property type="entry name" value="CRAL_TRIO_N"/>
    <property type="match status" value="1"/>
</dbReference>
<dbReference type="InterPro" id="IPR014001">
    <property type="entry name" value="Helicase_ATP-bd"/>
</dbReference>
<organism evidence="11 12">
    <name type="scientific">Brassica rapa subsp. trilocularis</name>
    <dbReference type="NCBI Taxonomy" id="1813537"/>
    <lineage>
        <taxon>Eukaryota</taxon>
        <taxon>Viridiplantae</taxon>
        <taxon>Streptophyta</taxon>
        <taxon>Embryophyta</taxon>
        <taxon>Tracheophyta</taxon>
        <taxon>Spermatophyta</taxon>
        <taxon>Magnoliopsida</taxon>
        <taxon>eudicotyledons</taxon>
        <taxon>Gunneridae</taxon>
        <taxon>Pentapetalae</taxon>
        <taxon>rosids</taxon>
        <taxon>malvids</taxon>
        <taxon>Brassicales</taxon>
        <taxon>Brassicaceae</taxon>
        <taxon>Brassiceae</taxon>
        <taxon>Brassica</taxon>
    </lineage>
</organism>
<accession>A0ABQ7N5Y1</accession>
<dbReference type="SUPFAM" id="SSF52087">
    <property type="entry name" value="CRAL/TRIO domain"/>
    <property type="match status" value="1"/>
</dbReference>
<dbReference type="Pfam" id="PF00271">
    <property type="entry name" value="Helicase_C"/>
    <property type="match status" value="1"/>
</dbReference>
<proteinExistence type="predicted"/>
<dbReference type="InterPro" id="IPR000330">
    <property type="entry name" value="SNF2_N"/>
</dbReference>
<sequence length="1478" mass="166658">MADTKQDIETSEDERKIVKISSFRKKAISASNRFKKSFRRKSRRTSSRIVSEPGGINAEDLRSIDAFRQLLLQDDLLPTQHDDPHMMLRFLRARKLDTEKAKQMWSDMLQWRKDFGAVTIIEDFEFEEIDEVVKHYPQGYHGVDKEGRPVYIERLGQIDANKLLQVTTMDRYERYHVKEFEKMFNIKFPSCSAAAKKHIDQSTTIFDVQGVGLKNFNKCARELLQRLLKIDNDNYPETLNRMFIINAGPGFRLLWGPVKSFLDPKTTSKIHVLGNKYQSKLLEAIDASELPQFFGGRCTCEGKGGCMRSDKGPWNDPEILKMVKNPEAKFSTISEDERILVEDEISMVFEPLERKKKRTIKVNVSEKHIATVDKFMAFSLPEKPPKTVKRGNGLPKKDDGFLVGGVIAFVMGILAMVRLSKHVPRKLTEAALFGNSVYNDESKMTNPDQDQLSTPVSSSEYVLMAKRMSDLEEKYMSLDSKPADDGLEKEDKLQAALNRVQVLEHELSETKKALDETIAKQNGILEFIEKKKKKKRLIINFLSQTVDDSLKKMMVHLVSSVTDTSQVISGIAGLIPLLSVIGHRKRKPDDALSLASEAKRLRNSSKVTDFSHPFAVSNMLEALDGGKFGSVTKELEEVANLRMELVKRCVWLYPSLAHTVFGAGDGQEELVSLENQLALDSVIDLDGGDGTEKALCVVPSTEIVILDSDEDEDEGVESEKAKYPFQSSLVQHQKSQGDVQLVTPQFAFEEVVLGKGKEMSCAITALVEGQSSRGNLLALENGMAIDKERKREKVLAIENGVVNDKGVYVGVEEDESGDESEAADEDLGNIWSEMAMSIVCSKDVDNSRNESKTDEVEDCEHSFILKDDMGYVCRVCGVIDKSILDIIDVNFSKAKRSTRTYASEARMKKFGESDFEIKLSEEGLMIGGLSAHPTHANKMKPHQIEGFQFLCSNLVADEPGGCIMAHAPGSGKTFMIISFMQSFLAKYPQAKPLVVLPKGILSTWKREFVRWQVEDIPLLDFYSAKAENRAQQLGILKQWMEKKSILFLGYKQFSTIVCDDTSTDSRSCQEILLKVPSILILDEGHTPRNEDTNVLQSLAQVQTPRKVVLSGTLYQNHVKEVFNILNLVRPKFLKLDTSKSIVKRILSRAPISDVRSHLGGSSDVSAAFNEIVEHTLQKCQDFKMKINMIQDLREMTKKVLHYYKGDFLDELPGLDDFTVVLNLSPRQLTEVKKLRREKRKFKVSAVGSAIYLHPKLNAFSEKTDNVSDTTMDEMLEKLDVNEGVKAKFFLNLIDLCDSAGEKLLVFSQYLVPLKFLERLAALAKGWKLGKEVFVLTGESSSEQRELSMERFNNSPDAKVFFGSIRACGEGISLVGASRILILDVPLNPSVTRQAIGRAFRPGQTKKVHAYRLIAGSSPEEEDHNTCFKKEVISKMWFEWNEYCGFRNFEVETIDVDDAGDMFLESPALREDIRVLYKR</sequence>
<gene>
    <name evidence="11" type="primary">A03p048990.1_BraROA</name>
    <name evidence="11" type="ORF">IGI04_012447</name>
</gene>
<keyword evidence="7" id="KW-0175">Coiled coil</keyword>
<feature type="domain" description="Helicase ATP-binding" evidence="9">
    <location>
        <begin position="953"/>
        <end position="1131"/>
    </location>
</feature>
<dbReference type="InterPro" id="IPR049730">
    <property type="entry name" value="SNF2/RAD54-like_C"/>
</dbReference>
<dbReference type="SMART" id="SM00516">
    <property type="entry name" value="SEC14"/>
    <property type="match status" value="1"/>
</dbReference>
<dbReference type="InterPro" id="IPR038718">
    <property type="entry name" value="SNF2-like_sf"/>
</dbReference>
<evidence type="ECO:0000256" key="2">
    <source>
        <dbReference type="ARBA" id="ARBA00022741"/>
    </source>
</evidence>
<keyword evidence="5" id="KW-0067">ATP-binding</keyword>
<dbReference type="PROSITE" id="PS51194">
    <property type="entry name" value="HELICASE_CTER"/>
    <property type="match status" value="1"/>
</dbReference>